<feature type="region of interest" description="Disordered" evidence="1">
    <location>
        <begin position="1170"/>
        <end position="1189"/>
    </location>
</feature>
<feature type="region of interest" description="Disordered" evidence="1">
    <location>
        <begin position="316"/>
        <end position="335"/>
    </location>
</feature>
<feature type="region of interest" description="Disordered" evidence="1">
    <location>
        <begin position="21"/>
        <end position="42"/>
    </location>
</feature>
<organism evidence="2 3">
    <name type="scientific">Nadsonia fulvescens var. elongata DSM 6958</name>
    <dbReference type="NCBI Taxonomy" id="857566"/>
    <lineage>
        <taxon>Eukaryota</taxon>
        <taxon>Fungi</taxon>
        <taxon>Dikarya</taxon>
        <taxon>Ascomycota</taxon>
        <taxon>Saccharomycotina</taxon>
        <taxon>Dipodascomycetes</taxon>
        <taxon>Dipodascales</taxon>
        <taxon>Dipodascales incertae sedis</taxon>
        <taxon>Nadsonia</taxon>
    </lineage>
</organism>
<feature type="compositionally biased region" description="Low complexity" evidence="1">
    <location>
        <begin position="1172"/>
        <end position="1187"/>
    </location>
</feature>
<evidence type="ECO:0000256" key="1">
    <source>
        <dbReference type="SAM" id="MobiDB-lite"/>
    </source>
</evidence>
<reference evidence="2 3" key="1">
    <citation type="journal article" date="2016" name="Proc. Natl. Acad. Sci. U.S.A.">
        <title>Comparative genomics of biotechnologically important yeasts.</title>
        <authorList>
            <person name="Riley R."/>
            <person name="Haridas S."/>
            <person name="Wolfe K.H."/>
            <person name="Lopes M.R."/>
            <person name="Hittinger C.T."/>
            <person name="Goeker M."/>
            <person name="Salamov A.A."/>
            <person name="Wisecaver J.H."/>
            <person name="Long T.M."/>
            <person name="Calvey C.H."/>
            <person name="Aerts A.L."/>
            <person name="Barry K.W."/>
            <person name="Choi C."/>
            <person name="Clum A."/>
            <person name="Coughlan A.Y."/>
            <person name="Deshpande S."/>
            <person name="Douglass A.P."/>
            <person name="Hanson S.J."/>
            <person name="Klenk H.-P."/>
            <person name="LaButti K.M."/>
            <person name="Lapidus A."/>
            <person name="Lindquist E.A."/>
            <person name="Lipzen A.M."/>
            <person name="Meier-Kolthoff J.P."/>
            <person name="Ohm R.A."/>
            <person name="Otillar R.P."/>
            <person name="Pangilinan J.L."/>
            <person name="Peng Y."/>
            <person name="Rokas A."/>
            <person name="Rosa C.A."/>
            <person name="Scheuner C."/>
            <person name="Sibirny A.A."/>
            <person name="Slot J.C."/>
            <person name="Stielow J.B."/>
            <person name="Sun H."/>
            <person name="Kurtzman C.P."/>
            <person name="Blackwell M."/>
            <person name="Grigoriev I.V."/>
            <person name="Jeffries T.W."/>
        </authorList>
    </citation>
    <scope>NUCLEOTIDE SEQUENCE [LARGE SCALE GENOMIC DNA]</scope>
    <source>
        <strain evidence="2 3">DSM 6958</strain>
    </source>
</reference>
<sequence length="1501" mass="167090">MEYRLDELDFQKFHGISPLADSAANQSTSTSHNRNHNDPSRPKTTVYLLLQDLKLTEITYLNDLRQCLRILTEENKDDNGYHHQMVPLIDALILGHQQQPQLQGYHTTDVIGWAYETQDIYNAYVNEYIYEPEDTPYLLYLFRRPFVRIRYLQKLFQKLGELATITYDPGHDQENSPNNSNNKHYCCELSLIYKSLFHKSRERLEAQRREIDQSRILFTSVVDFFDRNLVRVAATFDLDKCLKRDYFQFTLIHPSNRNNNPDRNNLARHFTERVMVEAFLLKSDPVRNYASNTSLGLIVEQDPSWDFNSNNIQYDKSRYNSDDDNTNKNNKREDNRDEGILSGLALCTLETLGRSLIFPVFRMGELTLSASSTPTTLVLDSSFDGKNYKITLGCPDPVQMDYWRRQLLKLFANAFTGYGHGADGVLHREARDSVFSSSYSSSHSRISPAPSQSPSPSASALSLSLSSSSSSIPSAVARQNLHSNSYTYNTQQRSLEPSLLPHAVDTGPSSSAPRFNSGLLQVKKKIPSSSSASSSISAATHTSISLELNSTSPDKKSLIQQQLFSDDSFSENSLTKNSIDQSFRKPRASEKSSPNRNKIFESSNPRVQAPPDFPLPAPPTVVKTPPEFPLPIPSTTIKLHTGIARSSSLKNNLDDDGVANAATPREPSTIIVTTTATNNTNSFIGEVEKQVPRMTIRSVNHLTDHRLDLVHTQGVSQPVTLKELQDQEQTMIESGVNSMELYQDTSGNLSLPTSVPFKSTTVSSPRTASYKANVTPALPQLSPMSRLYEWHEFGSDSSSAHMASSSTLESIEITAEPSLVYGKHRNSNNKTNLQNLSKPNFFKSFSSKIRNVSGKLKNRTSMLASPSIENDEKSDLVVPFTPTQHMELNLSNASQPADINMIPEPTIHKSLLVAKPTDTVRIVNPPREVLPKEEMVFVDQKTTMNGETKKTEDTLLSPIEDAFMIENELLTKSMQLSQPSLLSSPPSVSFSLNSSDKGNLEFSGSEDGSLESPEDYPGQNSIEIVTAKLDFSRARDLSFNRNTPTNDPIIIDDSDNECDNIDDYQTDEDKYDYQTNEDKDIFSRPTMRLVSGEMVSTIKMIQPTSETVALELKSKQKPFSEKDTGKTSHIDLVSIGSSIYPWREKALETEVIDTSEDDTPLVQPTVQFNNLAQSSPGTGTQTTPTTAKDLDTPIISSTLATEFSPDSILKSSSSETSLIYEDASSSPTRQLIRAATSNNTAPKLIKDDSMNSLNTVNTTNSYFSAIENHPSHDIFMSESARLISASSLSLSSCPPSLPSTSLAKHSSQSSLTKFMGSRQAIEHSLYISNANARSTTSFNGVSEPRGEIHQQGQSISPVKRSKRPQNPIINVKINDSTRNIFMREKKTIACTVRAVMISRWNGTKWQETTPGETILVVTRSMDTRSKGSIEVFSRGDFVNTNSSISTLGDRLQEFKLDSQNTIRRGTAVDIHLRQGGVMTLFRTGTASDADWLARAIDTVKR</sequence>
<protein>
    <recommendedName>
        <fullName evidence="4">DH domain-containing protein</fullName>
    </recommendedName>
</protein>
<dbReference type="Proteomes" id="UP000095009">
    <property type="component" value="Unassembled WGS sequence"/>
</dbReference>
<keyword evidence="3" id="KW-1185">Reference proteome</keyword>
<feature type="region of interest" description="Disordered" evidence="1">
    <location>
        <begin position="570"/>
        <end position="611"/>
    </location>
</feature>
<dbReference type="OrthoDB" id="4092486at2759"/>
<feature type="compositionally biased region" description="Polar residues" evidence="1">
    <location>
        <begin position="570"/>
        <end position="581"/>
    </location>
</feature>
<feature type="region of interest" description="Disordered" evidence="1">
    <location>
        <begin position="443"/>
        <end position="462"/>
    </location>
</feature>
<dbReference type="EMBL" id="KV454410">
    <property type="protein sequence ID" value="ODQ65407.1"/>
    <property type="molecule type" value="Genomic_DNA"/>
</dbReference>
<accession>A0A1E3PKN8</accession>
<gene>
    <name evidence="2" type="ORF">NADFUDRAFT_52001</name>
</gene>
<name>A0A1E3PKN8_9ASCO</name>
<evidence type="ECO:0000313" key="2">
    <source>
        <dbReference type="EMBL" id="ODQ65407.1"/>
    </source>
</evidence>
<feature type="compositionally biased region" description="Low complexity" evidence="1">
    <location>
        <begin position="977"/>
        <end position="995"/>
    </location>
</feature>
<evidence type="ECO:0008006" key="4">
    <source>
        <dbReference type="Google" id="ProtNLM"/>
    </source>
</evidence>
<feature type="compositionally biased region" description="Polar residues" evidence="1">
    <location>
        <begin position="591"/>
        <end position="606"/>
    </location>
</feature>
<evidence type="ECO:0000313" key="3">
    <source>
        <dbReference type="Proteomes" id="UP000095009"/>
    </source>
</evidence>
<feature type="region of interest" description="Disordered" evidence="1">
    <location>
        <begin position="1337"/>
        <end position="1365"/>
    </location>
</feature>
<proteinExistence type="predicted"/>
<feature type="compositionally biased region" description="Polar residues" evidence="1">
    <location>
        <begin position="23"/>
        <end position="32"/>
    </location>
</feature>
<feature type="region of interest" description="Disordered" evidence="1">
    <location>
        <begin position="977"/>
        <end position="1018"/>
    </location>
</feature>
<dbReference type="STRING" id="857566.A0A1E3PKN8"/>